<evidence type="ECO:0000313" key="1">
    <source>
        <dbReference type="EMBL" id="KAI7733623.1"/>
    </source>
</evidence>
<sequence>TPQERDREKIGREREKATRVICIGDGFDPVLTTVSQRSMEILLLWSCIHRRQFLPAGNNGFSALNGDGGSKRCGGCFCWSSNGLVLSKVVCEGGAEQIRDLDSEPEVHGYGSDGGDGR</sequence>
<name>A0AAD5C1E0_AMBAR</name>
<accession>A0AAD5C1E0</accession>
<proteinExistence type="predicted"/>
<keyword evidence="2" id="KW-1185">Reference proteome</keyword>
<feature type="non-terminal residue" evidence="1">
    <location>
        <position position="1"/>
    </location>
</feature>
<reference evidence="1" key="1">
    <citation type="submission" date="2022-06" db="EMBL/GenBank/DDBJ databases">
        <title>Uncovering the hologenomic basis of an extraordinary plant invasion.</title>
        <authorList>
            <person name="Bieker V.C."/>
            <person name="Martin M.D."/>
            <person name="Gilbert T."/>
            <person name="Hodgins K."/>
            <person name="Battlay P."/>
            <person name="Petersen B."/>
            <person name="Wilson J."/>
        </authorList>
    </citation>
    <scope>NUCLEOTIDE SEQUENCE</scope>
    <source>
        <strain evidence="1">AA19_3_7</strain>
        <tissue evidence="1">Leaf</tissue>
    </source>
</reference>
<dbReference type="EMBL" id="JAMZMK010009933">
    <property type="protein sequence ID" value="KAI7733623.1"/>
    <property type="molecule type" value="Genomic_DNA"/>
</dbReference>
<comment type="caution">
    <text evidence="1">The sequence shown here is derived from an EMBL/GenBank/DDBJ whole genome shotgun (WGS) entry which is preliminary data.</text>
</comment>
<dbReference type="AlphaFoldDB" id="A0AAD5C1E0"/>
<evidence type="ECO:0000313" key="2">
    <source>
        <dbReference type="Proteomes" id="UP001206925"/>
    </source>
</evidence>
<protein>
    <submittedName>
        <fullName evidence="1">Uncharacterized protein</fullName>
    </submittedName>
</protein>
<organism evidence="1 2">
    <name type="scientific">Ambrosia artemisiifolia</name>
    <name type="common">Common ragweed</name>
    <dbReference type="NCBI Taxonomy" id="4212"/>
    <lineage>
        <taxon>Eukaryota</taxon>
        <taxon>Viridiplantae</taxon>
        <taxon>Streptophyta</taxon>
        <taxon>Embryophyta</taxon>
        <taxon>Tracheophyta</taxon>
        <taxon>Spermatophyta</taxon>
        <taxon>Magnoliopsida</taxon>
        <taxon>eudicotyledons</taxon>
        <taxon>Gunneridae</taxon>
        <taxon>Pentapetalae</taxon>
        <taxon>asterids</taxon>
        <taxon>campanulids</taxon>
        <taxon>Asterales</taxon>
        <taxon>Asteraceae</taxon>
        <taxon>Asteroideae</taxon>
        <taxon>Heliantheae alliance</taxon>
        <taxon>Heliantheae</taxon>
        <taxon>Ambrosia</taxon>
    </lineage>
</organism>
<feature type="non-terminal residue" evidence="1">
    <location>
        <position position="118"/>
    </location>
</feature>
<dbReference type="Proteomes" id="UP001206925">
    <property type="component" value="Unassembled WGS sequence"/>
</dbReference>
<gene>
    <name evidence="1" type="ORF">M8C21_028566</name>
</gene>